<name>A0A4R2M8F6_RUBGE</name>
<organism evidence="1 2">
    <name type="scientific">Rubrivivax gelatinosus</name>
    <name type="common">Rhodocyclus gelatinosus</name>
    <name type="synonym">Rhodopseudomonas gelatinosa</name>
    <dbReference type="NCBI Taxonomy" id="28068"/>
    <lineage>
        <taxon>Bacteria</taxon>
        <taxon>Pseudomonadati</taxon>
        <taxon>Pseudomonadota</taxon>
        <taxon>Betaproteobacteria</taxon>
        <taxon>Burkholderiales</taxon>
        <taxon>Sphaerotilaceae</taxon>
        <taxon>Rubrivivax</taxon>
    </lineage>
</organism>
<protein>
    <submittedName>
        <fullName evidence="1">Uncharacterized protein</fullName>
    </submittedName>
</protein>
<dbReference type="RefSeq" id="WP_132647231.1">
    <property type="nucleotide sequence ID" value="NZ_CP181386.1"/>
</dbReference>
<accession>A0A4R2M8F6</accession>
<reference evidence="1 2" key="1">
    <citation type="submission" date="2019-03" db="EMBL/GenBank/DDBJ databases">
        <title>Genomic Encyclopedia of Type Strains, Phase IV (KMG-IV): sequencing the most valuable type-strain genomes for metagenomic binning, comparative biology and taxonomic classification.</title>
        <authorList>
            <person name="Goeker M."/>
        </authorList>
    </citation>
    <scope>NUCLEOTIDE SEQUENCE [LARGE SCALE GENOMIC DNA]</scope>
    <source>
        <strain evidence="1 2">DSM 1709</strain>
    </source>
</reference>
<dbReference type="AlphaFoldDB" id="A0A4R2M8F6"/>
<evidence type="ECO:0000313" key="1">
    <source>
        <dbReference type="EMBL" id="TCP02620.1"/>
    </source>
</evidence>
<sequence length="87" mass="9483">MSQATGTPAGWHALARLSIAACASAGAGAQGLVDRLAIQDCFERWGGADDEARLEIVRARKDDDGRWRFSRFVIGMDHDAGRRPDVR</sequence>
<proteinExistence type="predicted"/>
<dbReference type="OrthoDB" id="4715294at2"/>
<gene>
    <name evidence="1" type="ORF">EV684_106182</name>
</gene>
<comment type="caution">
    <text evidence="1">The sequence shown here is derived from an EMBL/GenBank/DDBJ whole genome shotgun (WGS) entry which is preliminary data.</text>
</comment>
<evidence type="ECO:0000313" key="2">
    <source>
        <dbReference type="Proteomes" id="UP000295106"/>
    </source>
</evidence>
<dbReference type="GeneID" id="99683584"/>
<dbReference type="EMBL" id="SLXD01000006">
    <property type="protein sequence ID" value="TCP02620.1"/>
    <property type="molecule type" value="Genomic_DNA"/>
</dbReference>
<dbReference type="Proteomes" id="UP000295106">
    <property type="component" value="Unassembled WGS sequence"/>
</dbReference>